<evidence type="ECO:0000256" key="1">
    <source>
        <dbReference type="SAM" id="MobiDB-lite"/>
    </source>
</evidence>
<dbReference type="AlphaFoldDB" id="M0DF96"/>
<feature type="compositionally biased region" description="Basic and acidic residues" evidence="1">
    <location>
        <begin position="29"/>
        <end position="49"/>
    </location>
</feature>
<reference evidence="2 3" key="1">
    <citation type="journal article" date="2014" name="PLoS Genet.">
        <title>Phylogenetically driven sequencing of extremely halophilic archaea reveals strategies for static and dynamic osmo-response.</title>
        <authorList>
            <person name="Becker E.A."/>
            <person name="Seitzer P.M."/>
            <person name="Tritt A."/>
            <person name="Larsen D."/>
            <person name="Krusor M."/>
            <person name="Yao A.I."/>
            <person name="Wu D."/>
            <person name="Madern D."/>
            <person name="Eisen J.A."/>
            <person name="Darling A.E."/>
            <person name="Facciotti M.T."/>
        </authorList>
    </citation>
    <scope>NUCLEOTIDE SEQUENCE [LARGE SCALE GENOMIC DNA]</scope>
    <source>
        <strain evidence="2 3">JCM 14848</strain>
    </source>
</reference>
<comment type="caution">
    <text evidence="2">The sequence shown here is derived from an EMBL/GenBank/DDBJ whole genome shotgun (WGS) entry which is preliminary data.</text>
</comment>
<evidence type="ECO:0000313" key="2">
    <source>
        <dbReference type="EMBL" id="ELZ32839.1"/>
    </source>
</evidence>
<dbReference type="Proteomes" id="UP000011513">
    <property type="component" value="Unassembled WGS sequence"/>
</dbReference>
<protein>
    <submittedName>
        <fullName evidence="2">Uncharacterized protein</fullName>
    </submittedName>
</protein>
<accession>M0DF96</accession>
<organism evidence="2 3">
    <name type="scientific">Halogeometricum pallidum JCM 14848</name>
    <dbReference type="NCBI Taxonomy" id="1227487"/>
    <lineage>
        <taxon>Archaea</taxon>
        <taxon>Methanobacteriati</taxon>
        <taxon>Methanobacteriota</taxon>
        <taxon>Stenosarchaea group</taxon>
        <taxon>Halobacteria</taxon>
        <taxon>Halobacteriales</taxon>
        <taxon>Haloferacaceae</taxon>
        <taxon>Halogeometricum</taxon>
    </lineage>
</organism>
<dbReference type="Pfam" id="PF19148">
    <property type="entry name" value="DUF5830"/>
    <property type="match status" value="1"/>
</dbReference>
<dbReference type="EMBL" id="AOIV01000010">
    <property type="protein sequence ID" value="ELZ32839.1"/>
    <property type="molecule type" value="Genomic_DNA"/>
</dbReference>
<feature type="region of interest" description="Disordered" evidence="1">
    <location>
        <begin position="1"/>
        <end position="57"/>
    </location>
</feature>
<dbReference type="InterPro" id="IPR043870">
    <property type="entry name" value="DUF5830"/>
</dbReference>
<evidence type="ECO:0000313" key="3">
    <source>
        <dbReference type="Proteomes" id="UP000011513"/>
    </source>
</evidence>
<name>M0DF96_HALPD</name>
<dbReference type="InParanoid" id="M0DF96"/>
<dbReference type="PATRIC" id="fig|1227487.5.peg.1262"/>
<gene>
    <name evidence="2" type="ORF">C474_06185</name>
</gene>
<proteinExistence type="predicted"/>
<dbReference type="eggNOG" id="arCOG04799">
    <property type="taxonomic scope" value="Archaea"/>
</dbReference>
<keyword evidence="3" id="KW-1185">Reference proteome</keyword>
<sequence length="176" mass="19067">MEDDRETQSDLSAYAASDGDAEFDGGSGRGDEGERGRTNGGGRTDRPSESRPTVAELDRSERVELGVDLLAHVEADELSVAEAVDRIETVTTNPTLTREILDAAELRGVIERAEGRILTRRGGTFVRFDSQVVRREGEFTCRRCGAGLSTGHFVRFESGELGPFGSSCIEKVLGRS</sequence>